<accession>A0A6P8QMP2</accession>
<sequence length="102" mass="11750">MQSRTALLMFTLLLIMQDARGFFGNPYCERCHCLKTTKLFINPKNISSIRVFPSTLCCPVELILLLKNGQIVCVDPAAKWINTLMDIIQKKKKRMKTHQHEA</sequence>
<dbReference type="InterPro" id="IPR033899">
    <property type="entry name" value="CXC_Chemokine_domain"/>
</dbReference>
<dbReference type="GO" id="GO:0006952">
    <property type="term" value="P:defense response"/>
    <property type="evidence" value="ECO:0007669"/>
    <property type="project" value="InterPro"/>
</dbReference>
<evidence type="ECO:0000313" key="8">
    <source>
        <dbReference type="RefSeq" id="XP_033797170.1"/>
    </source>
</evidence>
<evidence type="ECO:0000256" key="4">
    <source>
        <dbReference type="ARBA" id="ARBA00022525"/>
    </source>
</evidence>
<dbReference type="InterPro" id="IPR039809">
    <property type="entry name" value="Chemokine_b/g/d"/>
</dbReference>
<keyword evidence="5" id="KW-0732">Signal</keyword>
<dbReference type="SMART" id="SM00199">
    <property type="entry name" value="SCY"/>
    <property type="match status" value="1"/>
</dbReference>
<dbReference type="CDD" id="cd00273">
    <property type="entry name" value="Chemokine_CXC"/>
    <property type="match status" value="1"/>
</dbReference>
<dbReference type="PANTHER" id="PTHR12015">
    <property type="entry name" value="SMALL INDUCIBLE CYTOKINE A"/>
    <property type="match status" value="1"/>
</dbReference>
<proteinExistence type="inferred from homology"/>
<gene>
    <name evidence="8" type="primary">CXCL13</name>
</gene>
<dbReference type="RefSeq" id="XP_033797170.1">
    <property type="nucleotide sequence ID" value="XM_033941279.1"/>
</dbReference>
<dbReference type="GeneID" id="117359075"/>
<feature type="signal peptide" evidence="5">
    <location>
        <begin position="1"/>
        <end position="21"/>
    </location>
</feature>
<comment type="subcellular location">
    <subcellularLocation>
        <location evidence="1">Secreted</location>
    </subcellularLocation>
</comment>
<evidence type="ECO:0000256" key="5">
    <source>
        <dbReference type="SAM" id="SignalP"/>
    </source>
</evidence>
<dbReference type="CTD" id="10563"/>
<dbReference type="InParanoid" id="A0A6P8QMP2"/>
<evidence type="ECO:0000313" key="7">
    <source>
        <dbReference type="Proteomes" id="UP000515159"/>
    </source>
</evidence>
<dbReference type="AlphaFoldDB" id="A0A6P8QMP2"/>
<organism evidence="7 8">
    <name type="scientific">Geotrypetes seraphini</name>
    <name type="common">Gaboon caecilian</name>
    <name type="synonym">Caecilia seraphini</name>
    <dbReference type="NCBI Taxonomy" id="260995"/>
    <lineage>
        <taxon>Eukaryota</taxon>
        <taxon>Metazoa</taxon>
        <taxon>Chordata</taxon>
        <taxon>Craniata</taxon>
        <taxon>Vertebrata</taxon>
        <taxon>Euteleostomi</taxon>
        <taxon>Amphibia</taxon>
        <taxon>Gymnophiona</taxon>
        <taxon>Geotrypetes</taxon>
    </lineage>
</organism>
<evidence type="ECO:0000259" key="6">
    <source>
        <dbReference type="SMART" id="SM00199"/>
    </source>
</evidence>
<evidence type="ECO:0000256" key="2">
    <source>
        <dbReference type="ARBA" id="ARBA00010665"/>
    </source>
</evidence>
<feature type="domain" description="Chemokine interleukin-8-like" evidence="6">
    <location>
        <begin position="28"/>
        <end position="88"/>
    </location>
</feature>
<dbReference type="InterPro" id="IPR001811">
    <property type="entry name" value="Chemokine_IL8-like_dom"/>
</dbReference>
<dbReference type="GO" id="GO:0006955">
    <property type="term" value="P:immune response"/>
    <property type="evidence" value="ECO:0007669"/>
    <property type="project" value="InterPro"/>
</dbReference>
<feature type="chain" id="PRO_5027699809" evidence="5">
    <location>
        <begin position="22"/>
        <end position="102"/>
    </location>
</feature>
<reference evidence="8" key="1">
    <citation type="submission" date="2025-08" db="UniProtKB">
        <authorList>
            <consortium name="RefSeq"/>
        </authorList>
    </citation>
    <scope>IDENTIFICATION</scope>
</reference>
<dbReference type="Pfam" id="PF00048">
    <property type="entry name" value="IL8"/>
    <property type="match status" value="1"/>
</dbReference>
<name>A0A6P8QMP2_GEOSA</name>
<keyword evidence="3" id="KW-0202">Cytokine</keyword>
<keyword evidence="4" id="KW-0964">Secreted</keyword>
<comment type="similarity">
    <text evidence="2">Belongs to the intercrine alpha (chemokine CxC) family.</text>
</comment>
<evidence type="ECO:0000256" key="1">
    <source>
        <dbReference type="ARBA" id="ARBA00004613"/>
    </source>
</evidence>
<evidence type="ECO:0000256" key="3">
    <source>
        <dbReference type="ARBA" id="ARBA00022514"/>
    </source>
</evidence>
<dbReference type="SUPFAM" id="SSF54117">
    <property type="entry name" value="Interleukin 8-like chemokines"/>
    <property type="match status" value="1"/>
</dbReference>
<dbReference type="Gene3D" id="2.40.50.40">
    <property type="match status" value="1"/>
</dbReference>
<keyword evidence="7" id="KW-1185">Reference proteome</keyword>
<dbReference type="KEGG" id="gsh:117359075"/>
<dbReference type="InterPro" id="IPR036048">
    <property type="entry name" value="Interleukin_8-like_sf"/>
</dbReference>
<dbReference type="GO" id="GO:0005615">
    <property type="term" value="C:extracellular space"/>
    <property type="evidence" value="ECO:0007669"/>
    <property type="project" value="UniProtKB-KW"/>
</dbReference>
<protein>
    <submittedName>
        <fullName evidence="8">C-X-C motif chemokine 13 isoform X1</fullName>
    </submittedName>
</protein>
<dbReference type="OrthoDB" id="9948647at2759"/>
<dbReference type="GO" id="GO:0008009">
    <property type="term" value="F:chemokine activity"/>
    <property type="evidence" value="ECO:0007669"/>
    <property type="project" value="InterPro"/>
</dbReference>
<dbReference type="Proteomes" id="UP000515159">
    <property type="component" value="Chromosome 1"/>
</dbReference>